<evidence type="ECO:0000313" key="1">
    <source>
        <dbReference type="EMBL" id="KAH7910487.1"/>
    </source>
</evidence>
<keyword evidence="1" id="KW-0489">Methyltransferase</keyword>
<name>A0ACB8ACN5_9AGAM</name>
<protein>
    <submittedName>
        <fullName evidence="1">S-adenosyl-L-methionine-dependent methyltransferase</fullName>
    </submittedName>
</protein>
<gene>
    <name evidence="1" type="ORF">BJ138DRAFT_1152765</name>
</gene>
<keyword evidence="2" id="KW-1185">Reference proteome</keyword>
<reference evidence="1" key="1">
    <citation type="journal article" date="2021" name="New Phytol.">
        <title>Evolutionary innovations through gain and loss of genes in the ectomycorrhizal Boletales.</title>
        <authorList>
            <person name="Wu G."/>
            <person name="Miyauchi S."/>
            <person name="Morin E."/>
            <person name="Kuo A."/>
            <person name="Drula E."/>
            <person name="Varga T."/>
            <person name="Kohler A."/>
            <person name="Feng B."/>
            <person name="Cao Y."/>
            <person name="Lipzen A."/>
            <person name="Daum C."/>
            <person name="Hundley H."/>
            <person name="Pangilinan J."/>
            <person name="Johnson J."/>
            <person name="Barry K."/>
            <person name="LaButti K."/>
            <person name="Ng V."/>
            <person name="Ahrendt S."/>
            <person name="Min B."/>
            <person name="Choi I.G."/>
            <person name="Park H."/>
            <person name="Plett J.M."/>
            <person name="Magnuson J."/>
            <person name="Spatafora J.W."/>
            <person name="Nagy L.G."/>
            <person name="Henrissat B."/>
            <person name="Grigoriev I.V."/>
            <person name="Yang Z.L."/>
            <person name="Xu J."/>
            <person name="Martin F.M."/>
        </authorList>
    </citation>
    <scope>NUCLEOTIDE SEQUENCE</scope>
    <source>
        <strain evidence="1">ATCC 28755</strain>
    </source>
</reference>
<dbReference type="EMBL" id="MU267711">
    <property type="protein sequence ID" value="KAH7910487.1"/>
    <property type="molecule type" value="Genomic_DNA"/>
</dbReference>
<keyword evidence="1" id="KW-0808">Transferase</keyword>
<dbReference type="Proteomes" id="UP000790377">
    <property type="component" value="Unassembled WGS sequence"/>
</dbReference>
<organism evidence="1 2">
    <name type="scientific">Hygrophoropsis aurantiaca</name>
    <dbReference type="NCBI Taxonomy" id="72124"/>
    <lineage>
        <taxon>Eukaryota</taxon>
        <taxon>Fungi</taxon>
        <taxon>Dikarya</taxon>
        <taxon>Basidiomycota</taxon>
        <taxon>Agaricomycotina</taxon>
        <taxon>Agaricomycetes</taxon>
        <taxon>Agaricomycetidae</taxon>
        <taxon>Boletales</taxon>
        <taxon>Coniophorineae</taxon>
        <taxon>Hygrophoropsidaceae</taxon>
        <taxon>Hygrophoropsis</taxon>
    </lineage>
</organism>
<sequence length="767" mass="84341">MSIHFPASVLAPILRTESSTVDDSDSDSTDNDSQDNNFDGWDDPALDSQPCHSLFCCTDTADGDMSASDTRRVDEVFTDARAALAHDREAHGFHFEAVCTRMGLDFYGRIRLINYIRKHKPSPATIHDLTGKEAFLSADEYLIPVIEGDPLLQLDFDGPGVDSDSDSWSEDDEDNRADKQNANPISDDGGKAADLLSAHRRIRHLERKLADARCDMSDYRAFVVERLDVRRVVAELGASDTGGASGSGRTGSVGDQETEERKVGRDDDTHYFQSYGENDIHAVMLLDEIRTSTYASFILSARRPAVSPDLIASASRGLFQDAIVLDVGCGTGILSLFAARAGARHVYAVDASDVASKAKEIVKANGMEDVISVINGKIEDITLPLPPGVSHVDIIISEWMGYALLYESMLDSVLWARDRWLRPAGTRDVGGEENDAHANVEAITKTNNDEGGLMVPSQCRIMLALCEASEVWKERIGFWGDVYGFDMTAMSHGVYSEAIVDVVPPDSLASEPFCVKDLPIQTIQPSQLSFSAPFVLKSNTSQAQSSRAPQTRSPQSHTRSMSASSINLCGDRTKIHALVLYFDTFFNTSPHPIPEETAVRVVRSGEGVREVWRVGGGRSRSRDGGKEKEEKDSGKGEGIKNKAKDGGDRSTVTTAKSPACMPTVRKFSEHKRRDTCSLDDPQIMSFSTGPASQPTHWKQTLFLLREPIFIGDDTTVTGTFYMKKSADNSRELDVEIHYSVNHGNDDVEGKQKEKEQDETIVQMYKVR</sequence>
<accession>A0ACB8ACN5</accession>
<proteinExistence type="predicted"/>
<comment type="caution">
    <text evidence="1">The sequence shown here is derived from an EMBL/GenBank/DDBJ whole genome shotgun (WGS) entry which is preliminary data.</text>
</comment>
<evidence type="ECO:0000313" key="2">
    <source>
        <dbReference type="Proteomes" id="UP000790377"/>
    </source>
</evidence>